<dbReference type="AlphaFoldDB" id="A0A8H6H8F2"/>
<evidence type="ECO:0000313" key="3">
    <source>
        <dbReference type="Proteomes" id="UP000521943"/>
    </source>
</evidence>
<reference evidence="2 3" key="1">
    <citation type="submission" date="2020-07" db="EMBL/GenBank/DDBJ databases">
        <title>Comparative genomics of pyrophilous fungi reveals a link between fire events and developmental genes.</title>
        <authorList>
            <consortium name="DOE Joint Genome Institute"/>
            <person name="Steindorff A.S."/>
            <person name="Carver A."/>
            <person name="Calhoun S."/>
            <person name="Stillman K."/>
            <person name="Liu H."/>
            <person name="Lipzen A."/>
            <person name="Pangilinan J."/>
            <person name="Labutti K."/>
            <person name="Bruns T.D."/>
            <person name="Grigoriev I.V."/>
        </authorList>
    </citation>
    <scope>NUCLEOTIDE SEQUENCE [LARGE SCALE GENOMIC DNA]</scope>
    <source>
        <strain evidence="2 3">CBS 144469</strain>
    </source>
</reference>
<gene>
    <name evidence="2" type="ORF">DFP72DRAFT_184072</name>
</gene>
<organism evidence="2 3">
    <name type="scientific">Ephemerocybe angulata</name>
    <dbReference type="NCBI Taxonomy" id="980116"/>
    <lineage>
        <taxon>Eukaryota</taxon>
        <taxon>Fungi</taxon>
        <taxon>Dikarya</taxon>
        <taxon>Basidiomycota</taxon>
        <taxon>Agaricomycotina</taxon>
        <taxon>Agaricomycetes</taxon>
        <taxon>Agaricomycetidae</taxon>
        <taxon>Agaricales</taxon>
        <taxon>Agaricineae</taxon>
        <taxon>Psathyrellaceae</taxon>
        <taxon>Ephemerocybe</taxon>
    </lineage>
</organism>
<evidence type="ECO:0000256" key="1">
    <source>
        <dbReference type="SAM" id="MobiDB-lite"/>
    </source>
</evidence>
<evidence type="ECO:0000313" key="2">
    <source>
        <dbReference type="EMBL" id="KAF6742359.1"/>
    </source>
</evidence>
<sequence>MRQAGAALSQRGDVFGCAHPHPSRSAPCGSAGLNSPRCGGVQGWVFNTHSDLLNAAGRSSTLSTRRCVRVRPPPSIPLCSMRQRGFELPSMRGSSRMAFSAHSDLLDAAGRSSTLSMRRRAQVRPPPSTPLCSMRQRGFELPSMRGSSRMAFSAHSDLLDAAGRSSTLSMRRRARVRPPPSTPLCSMRQHGFELPSMRGSSRMAFSAHSDLLDAAGRSSTLSMRRRARVRPPPSSCPASILPISPLSTSISLASSTPITAARRYLSLICHDKLDETSAVRLPLALSLSPYLLRL</sequence>
<keyword evidence="3" id="KW-1185">Reference proteome</keyword>
<protein>
    <submittedName>
        <fullName evidence="2">Uncharacterized protein</fullName>
    </submittedName>
</protein>
<name>A0A8H6H8F2_9AGAR</name>
<dbReference type="Proteomes" id="UP000521943">
    <property type="component" value="Unassembled WGS sequence"/>
</dbReference>
<feature type="region of interest" description="Disordered" evidence="1">
    <location>
        <begin position="115"/>
        <end position="134"/>
    </location>
</feature>
<accession>A0A8H6H8F2</accession>
<feature type="region of interest" description="Disordered" evidence="1">
    <location>
        <begin position="168"/>
        <end position="188"/>
    </location>
</feature>
<dbReference type="EMBL" id="JACGCI010000186">
    <property type="protein sequence ID" value="KAF6742359.1"/>
    <property type="molecule type" value="Genomic_DNA"/>
</dbReference>
<proteinExistence type="predicted"/>
<comment type="caution">
    <text evidence="2">The sequence shown here is derived from an EMBL/GenBank/DDBJ whole genome shotgun (WGS) entry which is preliminary data.</text>
</comment>